<dbReference type="GO" id="GO:0000049">
    <property type="term" value="F:tRNA binding"/>
    <property type="evidence" value="ECO:0007669"/>
    <property type="project" value="UniProtKB-UniRule"/>
</dbReference>
<sequence length="246" mass="28822">MPFPKNPNYVNWNLHFPGFFGPMPSKEDLYKLHINTREHPIEYETEESPEASGINRPIDFLDMGCGFGALVYELGRLYPDKLTLGIEIREKPSTFVAKKILAFRHESNFQQYRNCSVIRTNGMKYLLNYIRQHTLSAMFILFPDPHFKKSNWKRRIISDELLTKYEFVLKENGNIYYITDVYETFTDAVEKFERHPGFVKVSDEETQNDAFYKLLFNVTDECKKAIRLDQTLHSVVILAIELAASK</sequence>
<protein>
    <recommendedName>
        <fullName evidence="9">tRNA (guanine-N(7)-)-methyltransferase</fullName>
        <ecNumber evidence="9">2.1.1.33</ecNumber>
    </recommendedName>
    <alternativeName>
        <fullName evidence="9">tRNA (guanine(46)-N(7))-methyltransferase</fullName>
    </alternativeName>
    <alternativeName>
        <fullName evidence="9">tRNA(m7G46)-methyltransferase</fullName>
    </alternativeName>
</protein>
<dbReference type="NCBIfam" id="TIGR00091">
    <property type="entry name" value="tRNA (guanosine(46)-N7)-methyltransferase TrmB"/>
    <property type="match status" value="1"/>
</dbReference>
<evidence type="ECO:0000256" key="2">
    <source>
        <dbReference type="ARBA" id="ARBA00022555"/>
    </source>
</evidence>
<dbReference type="Proteomes" id="UP000515146">
    <property type="component" value="Unplaced"/>
</dbReference>
<feature type="binding site" evidence="9">
    <location>
        <begin position="121"/>
        <end position="122"/>
    </location>
    <ligand>
        <name>S-adenosyl-L-methionine</name>
        <dbReference type="ChEBI" id="CHEBI:59789"/>
    </ligand>
</feature>
<dbReference type="RefSeq" id="XP_027193571.1">
    <property type="nucleotide sequence ID" value="XM_027337770.1"/>
</dbReference>
<keyword evidence="7 9" id="KW-0694">RNA-binding</keyword>
<keyword evidence="5 9" id="KW-0949">S-adenosyl-L-methionine</keyword>
<dbReference type="InterPro" id="IPR003358">
    <property type="entry name" value="tRNA_(Gua-N-7)_MeTrfase_Trmb"/>
</dbReference>
<dbReference type="GO" id="GO:0005634">
    <property type="term" value="C:nucleus"/>
    <property type="evidence" value="ECO:0007669"/>
    <property type="project" value="UniProtKB-SubCell"/>
</dbReference>
<reference evidence="11" key="1">
    <citation type="submission" date="2025-08" db="UniProtKB">
        <authorList>
            <consortium name="RefSeq"/>
        </authorList>
    </citation>
    <scope>IDENTIFICATION</scope>
    <source>
        <strain evidence="11">Airmid</strain>
    </source>
</reference>
<feature type="binding site" evidence="9">
    <location>
        <position position="141"/>
    </location>
    <ligand>
        <name>S-adenosyl-L-methionine</name>
        <dbReference type="ChEBI" id="CHEBI:59789"/>
    </ligand>
</feature>
<evidence type="ECO:0000256" key="8">
    <source>
        <dbReference type="ARBA" id="ARBA00023242"/>
    </source>
</evidence>
<dbReference type="EC" id="2.1.1.33" evidence="9"/>
<evidence type="ECO:0000313" key="11">
    <source>
        <dbReference type="RefSeq" id="XP_027193571.1"/>
    </source>
</evidence>
<keyword evidence="3 9" id="KW-0489">Methyltransferase</keyword>
<dbReference type="InParanoid" id="A0A6P6XKV0"/>
<keyword evidence="8 9" id="KW-0539">Nucleus</keyword>
<keyword evidence="2 9" id="KW-0820">tRNA-binding</keyword>
<accession>A0A6P6XKV0</accession>
<dbReference type="AlphaFoldDB" id="A0A6P6XKV0"/>
<comment type="pathway">
    <text evidence="9">tRNA modification; N(7)-methylguanine-tRNA biosynthesis.</text>
</comment>
<feature type="binding site" evidence="9">
    <location>
        <begin position="219"/>
        <end position="221"/>
    </location>
    <ligand>
        <name>S-adenosyl-L-methionine</name>
        <dbReference type="ChEBI" id="CHEBI:59789"/>
    </ligand>
</feature>
<proteinExistence type="inferred from homology"/>
<feature type="binding site" evidence="9">
    <location>
        <begin position="87"/>
        <end position="88"/>
    </location>
    <ligand>
        <name>S-adenosyl-L-methionine</name>
        <dbReference type="ChEBI" id="CHEBI:59789"/>
    </ligand>
</feature>
<dbReference type="GO" id="GO:0008176">
    <property type="term" value="F:tRNA (guanine(46)-N7)-methyltransferase activity"/>
    <property type="evidence" value="ECO:0007669"/>
    <property type="project" value="UniProtKB-UniRule"/>
</dbReference>
<comment type="catalytic activity">
    <reaction evidence="1 9">
        <text>guanosine(46) in tRNA + S-adenosyl-L-methionine = N(7)-methylguanosine(46) in tRNA + S-adenosyl-L-homocysteine</text>
        <dbReference type="Rhea" id="RHEA:42708"/>
        <dbReference type="Rhea" id="RHEA-COMP:10188"/>
        <dbReference type="Rhea" id="RHEA-COMP:10189"/>
        <dbReference type="ChEBI" id="CHEBI:57856"/>
        <dbReference type="ChEBI" id="CHEBI:59789"/>
        <dbReference type="ChEBI" id="CHEBI:74269"/>
        <dbReference type="ChEBI" id="CHEBI:74480"/>
        <dbReference type="EC" id="2.1.1.33"/>
    </reaction>
</comment>
<dbReference type="Pfam" id="PF02390">
    <property type="entry name" value="Methyltransf_4"/>
    <property type="match status" value="1"/>
</dbReference>
<dbReference type="InterPro" id="IPR025763">
    <property type="entry name" value="Trm8_euk"/>
</dbReference>
<dbReference type="GO" id="GO:0043527">
    <property type="term" value="C:tRNA methyltransferase complex"/>
    <property type="evidence" value="ECO:0007669"/>
    <property type="project" value="TreeGrafter"/>
</dbReference>
<name>A0A6P6XKV0_DERPT</name>
<dbReference type="InterPro" id="IPR029063">
    <property type="entry name" value="SAM-dependent_MTases_sf"/>
</dbReference>
<evidence type="ECO:0000256" key="4">
    <source>
        <dbReference type="ARBA" id="ARBA00022679"/>
    </source>
</evidence>
<dbReference type="PANTHER" id="PTHR23417">
    <property type="entry name" value="3-DEOXY-D-MANNO-OCTULOSONIC-ACID TRANSFERASE/TRNA GUANINE-N 7 - -METHYLTRANSFERASE"/>
    <property type="match status" value="1"/>
</dbReference>
<keyword evidence="10" id="KW-1185">Reference proteome</keyword>
<comment type="similarity">
    <text evidence="9">Belongs to the class I-like SAM-binding methyltransferase superfamily. TrmB family.</text>
</comment>
<evidence type="ECO:0000256" key="9">
    <source>
        <dbReference type="HAMAP-Rule" id="MF_03055"/>
    </source>
</evidence>
<gene>
    <name evidence="11" type="primary">LOC113788305</name>
</gene>
<dbReference type="UniPathway" id="UPA00989"/>
<dbReference type="OMA" id="ILAFRHE"/>
<dbReference type="PANTHER" id="PTHR23417:SF16">
    <property type="entry name" value="TRNA (GUANINE-N(7)-)-METHYLTRANSFERASE"/>
    <property type="match status" value="1"/>
</dbReference>
<dbReference type="KEGG" id="dpte:113788305"/>
<evidence type="ECO:0000313" key="10">
    <source>
        <dbReference type="Proteomes" id="UP000515146"/>
    </source>
</evidence>
<feature type="active site" evidence="9">
    <location>
        <position position="144"/>
    </location>
</feature>
<comment type="function">
    <text evidence="9">Catalyzes the formation of N(7)-methylguanine at position 46 (m7G46) in tRNA.</text>
</comment>
<keyword evidence="4 9" id="KW-0808">Transferase</keyword>
<organism evidence="10 11">
    <name type="scientific">Dermatophagoides pteronyssinus</name>
    <name type="common">European house dust mite</name>
    <dbReference type="NCBI Taxonomy" id="6956"/>
    <lineage>
        <taxon>Eukaryota</taxon>
        <taxon>Metazoa</taxon>
        <taxon>Ecdysozoa</taxon>
        <taxon>Arthropoda</taxon>
        <taxon>Chelicerata</taxon>
        <taxon>Arachnida</taxon>
        <taxon>Acari</taxon>
        <taxon>Acariformes</taxon>
        <taxon>Sarcoptiformes</taxon>
        <taxon>Astigmata</taxon>
        <taxon>Psoroptidia</taxon>
        <taxon>Analgoidea</taxon>
        <taxon>Pyroglyphidae</taxon>
        <taxon>Dermatophagoidinae</taxon>
        <taxon>Dermatophagoides</taxon>
    </lineage>
</organism>
<dbReference type="SUPFAM" id="SSF53335">
    <property type="entry name" value="S-adenosyl-L-methionine-dependent methyltransferases"/>
    <property type="match status" value="1"/>
</dbReference>
<dbReference type="HAMAP" id="MF_03055">
    <property type="entry name" value="tRNA_methyltr_TrmB_euk"/>
    <property type="match status" value="1"/>
</dbReference>
<evidence type="ECO:0000256" key="3">
    <source>
        <dbReference type="ARBA" id="ARBA00022603"/>
    </source>
</evidence>
<feature type="binding site" evidence="9">
    <location>
        <position position="64"/>
    </location>
    <ligand>
        <name>S-adenosyl-L-methionine</name>
        <dbReference type="ChEBI" id="CHEBI:59789"/>
    </ligand>
</feature>
<comment type="subcellular location">
    <subcellularLocation>
        <location evidence="9">Nucleus</location>
    </subcellularLocation>
</comment>
<evidence type="ECO:0000256" key="7">
    <source>
        <dbReference type="ARBA" id="ARBA00022884"/>
    </source>
</evidence>
<evidence type="ECO:0000256" key="6">
    <source>
        <dbReference type="ARBA" id="ARBA00022694"/>
    </source>
</evidence>
<dbReference type="PROSITE" id="PS51625">
    <property type="entry name" value="SAM_MT_TRMB"/>
    <property type="match status" value="1"/>
</dbReference>
<evidence type="ECO:0000256" key="1">
    <source>
        <dbReference type="ARBA" id="ARBA00000142"/>
    </source>
</evidence>
<dbReference type="Gene3D" id="3.40.50.150">
    <property type="entry name" value="Vaccinia Virus protein VP39"/>
    <property type="match status" value="1"/>
</dbReference>
<evidence type="ECO:0000256" key="5">
    <source>
        <dbReference type="ARBA" id="ARBA00022691"/>
    </source>
</evidence>
<keyword evidence="6 9" id="KW-0819">tRNA processing</keyword>
<dbReference type="OrthoDB" id="47276at2759"/>